<name>A0ABD2C996_VESMC</name>
<reference evidence="1 2" key="1">
    <citation type="journal article" date="2024" name="Ann. Entomol. Soc. Am.">
        <title>Genomic analyses of the southern and eastern yellowjacket wasps (Hymenoptera: Vespidae) reveal evolutionary signatures of social life.</title>
        <authorList>
            <person name="Catto M.A."/>
            <person name="Caine P.B."/>
            <person name="Orr S.E."/>
            <person name="Hunt B.G."/>
            <person name="Goodisman M.A.D."/>
        </authorList>
    </citation>
    <scope>NUCLEOTIDE SEQUENCE [LARGE SCALE GENOMIC DNA]</scope>
    <source>
        <strain evidence="1">232</strain>
        <tissue evidence="1">Head and thorax</tissue>
    </source>
</reference>
<dbReference type="EMBL" id="JAYRBN010000059">
    <property type="protein sequence ID" value="KAL2741400.1"/>
    <property type="molecule type" value="Genomic_DNA"/>
</dbReference>
<dbReference type="AlphaFoldDB" id="A0ABD2C996"/>
<gene>
    <name evidence="1" type="ORF">V1477_010461</name>
</gene>
<organism evidence="1 2">
    <name type="scientific">Vespula maculifrons</name>
    <name type="common">Eastern yellow jacket</name>
    <name type="synonym">Wasp</name>
    <dbReference type="NCBI Taxonomy" id="7453"/>
    <lineage>
        <taxon>Eukaryota</taxon>
        <taxon>Metazoa</taxon>
        <taxon>Ecdysozoa</taxon>
        <taxon>Arthropoda</taxon>
        <taxon>Hexapoda</taxon>
        <taxon>Insecta</taxon>
        <taxon>Pterygota</taxon>
        <taxon>Neoptera</taxon>
        <taxon>Endopterygota</taxon>
        <taxon>Hymenoptera</taxon>
        <taxon>Apocrita</taxon>
        <taxon>Aculeata</taxon>
        <taxon>Vespoidea</taxon>
        <taxon>Vespidae</taxon>
        <taxon>Vespinae</taxon>
        <taxon>Vespula</taxon>
    </lineage>
</organism>
<comment type="caution">
    <text evidence="1">The sequence shown here is derived from an EMBL/GenBank/DDBJ whole genome shotgun (WGS) entry which is preliminary data.</text>
</comment>
<dbReference type="Proteomes" id="UP001607303">
    <property type="component" value="Unassembled WGS sequence"/>
</dbReference>
<keyword evidence="2" id="KW-1185">Reference proteome</keyword>
<protein>
    <submittedName>
        <fullName evidence="1">Uncharacterized protein</fullName>
    </submittedName>
</protein>
<sequence>MNYVPMDIWIIYLLCTDKITETDGGKANETEVESVENNQRIHKEQQLLVLPWFEERYFHILKENPDSHSEPIF</sequence>
<evidence type="ECO:0000313" key="2">
    <source>
        <dbReference type="Proteomes" id="UP001607303"/>
    </source>
</evidence>
<evidence type="ECO:0000313" key="1">
    <source>
        <dbReference type="EMBL" id="KAL2741400.1"/>
    </source>
</evidence>
<accession>A0ABD2C996</accession>
<proteinExistence type="predicted"/>